<protein>
    <recommendedName>
        <fullName evidence="2">Phosphoenolpyruvate carboxylase</fullName>
    </recommendedName>
</protein>
<dbReference type="Pfam" id="PF00311">
    <property type="entry name" value="PEPcase"/>
    <property type="match status" value="1"/>
</dbReference>
<accession>A0ABR6CAZ8</accession>
<dbReference type="PANTHER" id="PTHR30523">
    <property type="entry name" value="PHOSPHOENOLPYRUVATE CARBOXYLASE"/>
    <property type="match status" value="1"/>
</dbReference>
<evidence type="ECO:0000256" key="1">
    <source>
        <dbReference type="ARBA" id="ARBA00003670"/>
    </source>
</evidence>
<dbReference type="Proteomes" id="UP000587524">
    <property type="component" value="Unassembled WGS sequence"/>
</dbReference>
<dbReference type="InterPro" id="IPR033129">
    <property type="entry name" value="PEPCASE_His_AS"/>
</dbReference>
<dbReference type="RefSeq" id="WP_182574907.1">
    <property type="nucleotide sequence ID" value="NZ_JACJHY010000018.1"/>
</dbReference>
<dbReference type="SUPFAM" id="SSF51621">
    <property type="entry name" value="Phosphoenolpyruvate/pyruvate domain"/>
    <property type="match status" value="1"/>
</dbReference>
<proteinExistence type="predicted"/>
<dbReference type="InterPro" id="IPR021135">
    <property type="entry name" value="PEP_COase"/>
</dbReference>
<evidence type="ECO:0000313" key="4">
    <source>
        <dbReference type="EMBL" id="MBA9021720.1"/>
    </source>
</evidence>
<gene>
    <name evidence="4" type="ORF">HNQ97_003729</name>
</gene>
<name>A0ABR6CAZ8_9HYPH</name>
<evidence type="ECO:0000256" key="3">
    <source>
        <dbReference type="PROSITE-ProRule" id="PRU10112"/>
    </source>
</evidence>
<evidence type="ECO:0000256" key="2">
    <source>
        <dbReference type="ARBA" id="ARBA00022419"/>
    </source>
</evidence>
<reference evidence="4 5" key="1">
    <citation type="submission" date="2020-08" db="EMBL/GenBank/DDBJ databases">
        <title>Genomic Encyclopedia of Type Strains, Phase IV (KMG-IV): sequencing the most valuable type-strain genomes for metagenomic binning, comparative biology and taxonomic classification.</title>
        <authorList>
            <person name="Goeker M."/>
        </authorList>
    </citation>
    <scope>NUCLEOTIDE SEQUENCE [LARGE SCALE GENOMIC DNA]</scope>
    <source>
        <strain evidence="4 5">DSM 17455</strain>
    </source>
</reference>
<feature type="active site" evidence="3">
    <location>
        <position position="574"/>
    </location>
</feature>
<dbReference type="Gene3D" id="1.20.1440.90">
    <property type="entry name" value="Phosphoenolpyruvate/pyruvate domain"/>
    <property type="match status" value="1"/>
</dbReference>
<organism evidence="4 5">
    <name type="scientific">Aminobacter ciceronei</name>
    <dbReference type="NCBI Taxonomy" id="150723"/>
    <lineage>
        <taxon>Bacteria</taxon>
        <taxon>Pseudomonadati</taxon>
        <taxon>Pseudomonadota</taxon>
        <taxon>Alphaproteobacteria</taxon>
        <taxon>Hyphomicrobiales</taxon>
        <taxon>Phyllobacteriaceae</taxon>
        <taxon>Aminobacter</taxon>
    </lineage>
</organism>
<comment type="caution">
    <text evidence="4">The sequence shown here is derived from an EMBL/GenBank/DDBJ whole genome shotgun (WGS) entry which is preliminary data.</text>
</comment>
<comment type="function">
    <text evidence="1">Forms oxaloacetate, a four-carbon dicarboxylic acid source for the tricarboxylic acid cycle.</text>
</comment>
<dbReference type="PROSITE" id="PS00393">
    <property type="entry name" value="PEPCASE_2"/>
    <property type="match status" value="1"/>
</dbReference>
<dbReference type="EMBL" id="JACJHZ010000018">
    <property type="protein sequence ID" value="MBA9021720.1"/>
    <property type="molecule type" value="Genomic_DNA"/>
</dbReference>
<dbReference type="PANTHER" id="PTHR30523:SF32">
    <property type="entry name" value="PHOSPHOENOLPYRUVATE CARBOXYLASE"/>
    <property type="match status" value="1"/>
</dbReference>
<keyword evidence="5" id="KW-1185">Reference proteome</keyword>
<keyword evidence="4" id="KW-0456">Lyase</keyword>
<evidence type="ECO:0000313" key="5">
    <source>
        <dbReference type="Proteomes" id="UP000587524"/>
    </source>
</evidence>
<dbReference type="PRINTS" id="PR00150">
    <property type="entry name" value="PEPCARBXLASE"/>
</dbReference>
<dbReference type="GO" id="GO:0008964">
    <property type="term" value="F:phosphoenolpyruvate carboxylase activity"/>
    <property type="evidence" value="ECO:0007669"/>
    <property type="project" value="UniProtKB-EC"/>
</dbReference>
<sequence length="917" mass="101117">MRSVADRQIVFDDNSVGSVAENVERDRLAHEDVRGLLLSLLSSVAQARDPILPPVLQGSLPISEIEASRRIPALQAIGIWFQLLAIAGELISVRTRRAIERSGSSDAVVGSFSNVIGGLARAGYGASDLQSALESFQVGPTITAHPTEAKRVTVLEAHRRIYRKLTELEQQRWAPRERDRLVEDMRAEIELLWMTGELRLERPTVEREVAWGLHFFREVLFEATPQIYDALEAGLRRHFAEYALRPTAFLRYASWIGGDRDGNPNVSATVTRSAFDAYRNAAISSYMEPLRRLTSVLSVSANVVRPPQSFFDALSGLIAKSGDGAAISGRNAEEPMRQYASALQARLAATLDPSANPAEPYVNAELFRKDVAVLLRALEDLEAGAAARRLIRPLLQRIETFGFHAATLDIRQNSMVVNRVLREIFAILDGGDAIQPGAKEWSQRLRQELRSGSARDLRSLELSTESRELVDLLDTIRDVRNRDRLGVGPFILSMTQSADDLLAVYLLARWARLGDGEDGGTVGIKIVPLFETIADLQGASTILEDLFSVPIARRSIAQFGSRQEVMLGYSDSNKDGGFLASNWELAKAQKQITKIGSKHRIRITFFHGRGGSVSRGGAPTGRAIAAQPPGTIAGSMRVTEQGEVVSAKFANRGTALHNLEILSAAVLAHTMKSDSEGALKDVPEFEEALGALTGMSQAAYAGLLAEPGFIDYFNQASPVEELSLLKIGSRPARRFGARDIADLRAIPWVFAWSQNRHLITGWYGMGTAFKSFLDVRGQGGLDLLRQMFERSRFFRLIVDEVEKTLYQTDLGIGRLYADLVADATARETIFSRIARERELTVATIERIIETADLSVRFPAFKRQVDRTRPQMDGVHRLQVDLLREVRSHTPEVPAPKHSVNALLLSINCISAGLGWTG</sequence>
<dbReference type="InterPro" id="IPR015813">
    <property type="entry name" value="Pyrv/PenolPyrv_kinase-like_dom"/>
</dbReference>